<gene>
    <name evidence="1" type="ORF">KX928_07140</name>
</gene>
<evidence type="ECO:0008006" key="3">
    <source>
        <dbReference type="Google" id="ProtNLM"/>
    </source>
</evidence>
<evidence type="ECO:0000313" key="1">
    <source>
        <dbReference type="EMBL" id="MBW4707557.1"/>
    </source>
</evidence>
<protein>
    <recommendedName>
        <fullName evidence="3">Acetolactate synthase</fullName>
    </recommendedName>
</protein>
<dbReference type="EMBL" id="JAHXDN010000002">
    <property type="protein sequence ID" value="MBW4707557.1"/>
    <property type="molecule type" value="Genomic_DNA"/>
</dbReference>
<dbReference type="AlphaFoldDB" id="A0A9X1FTV4"/>
<dbReference type="Proteomes" id="UP001138661">
    <property type="component" value="Unassembled WGS sequence"/>
</dbReference>
<reference evidence="1" key="1">
    <citation type="submission" date="2021-07" db="EMBL/GenBank/DDBJ databases">
        <title>Roseobacter insulae sp. nov., isolated from a tidal flat.</title>
        <authorList>
            <person name="Park S."/>
            <person name="Yoon J.-H."/>
        </authorList>
    </citation>
    <scope>NUCLEOTIDE SEQUENCE</scope>
    <source>
        <strain evidence="1">YSTF-M11</strain>
    </source>
</reference>
<dbReference type="InterPro" id="IPR045467">
    <property type="entry name" value="DUF6497"/>
</dbReference>
<proteinExistence type="predicted"/>
<sequence>MSFVAAFAFTASFAVHPVIEVPSGQPLELYEVLVDEVGAEAWVRFRFLAPDISRLGGTVSFADAEGDLAYLCAQVALPYLSEFALSADVVAVTLLDRPVEFGQSDPDATQFIDVFRVTSGSCIWEGL</sequence>
<dbReference type="Pfam" id="PF20107">
    <property type="entry name" value="DUF6497"/>
    <property type="match status" value="1"/>
</dbReference>
<name>A0A9X1FTV4_9RHOB</name>
<organism evidence="1 2">
    <name type="scientific">Roseobacter insulae</name>
    <dbReference type="NCBI Taxonomy" id="2859783"/>
    <lineage>
        <taxon>Bacteria</taxon>
        <taxon>Pseudomonadati</taxon>
        <taxon>Pseudomonadota</taxon>
        <taxon>Alphaproteobacteria</taxon>
        <taxon>Rhodobacterales</taxon>
        <taxon>Roseobacteraceae</taxon>
        <taxon>Roseobacter</taxon>
    </lineage>
</organism>
<evidence type="ECO:0000313" key="2">
    <source>
        <dbReference type="Proteomes" id="UP001138661"/>
    </source>
</evidence>
<dbReference type="RefSeq" id="WP_219500514.1">
    <property type="nucleotide sequence ID" value="NZ_JAHXDN010000002.1"/>
</dbReference>
<keyword evidence="2" id="KW-1185">Reference proteome</keyword>
<comment type="caution">
    <text evidence="1">The sequence shown here is derived from an EMBL/GenBank/DDBJ whole genome shotgun (WGS) entry which is preliminary data.</text>
</comment>
<accession>A0A9X1FTV4</accession>